<name>A0A316AKZ1_9BACT</name>
<keyword evidence="3" id="KW-1185">Reference proteome</keyword>
<reference evidence="2 3" key="1">
    <citation type="submission" date="2018-03" db="EMBL/GenBank/DDBJ databases">
        <title>Genomic Encyclopedia of Archaeal and Bacterial Type Strains, Phase II (KMG-II): from individual species to whole genera.</title>
        <authorList>
            <person name="Goeker M."/>
        </authorList>
    </citation>
    <scope>NUCLEOTIDE SEQUENCE [LARGE SCALE GENOMIC DNA]</scope>
    <source>
        <strain evidence="2 3">DSM 100346</strain>
    </source>
</reference>
<dbReference type="EMBL" id="QGDT01000004">
    <property type="protein sequence ID" value="PWJ58162.1"/>
    <property type="molecule type" value="Genomic_DNA"/>
</dbReference>
<organism evidence="2 3">
    <name type="scientific">Dyadobacter jejuensis</name>
    <dbReference type="NCBI Taxonomy" id="1082580"/>
    <lineage>
        <taxon>Bacteria</taxon>
        <taxon>Pseudomonadati</taxon>
        <taxon>Bacteroidota</taxon>
        <taxon>Cytophagia</taxon>
        <taxon>Cytophagales</taxon>
        <taxon>Spirosomataceae</taxon>
        <taxon>Dyadobacter</taxon>
    </lineage>
</organism>
<dbReference type="GO" id="GO:0000166">
    <property type="term" value="F:nucleotide binding"/>
    <property type="evidence" value="ECO:0007669"/>
    <property type="project" value="InterPro"/>
</dbReference>
<dbReference type="InterPro" id="IPR000683">
    <property type="entry name" value="Gfo/Idh/MocA-like_OxRdtase_N"/>
</dbReference>
<proteinExistence type="predicted"/>
<dbReference type="RefSeq" id="WP_109674052.1">
    <property type="nucleotide sequence ID" value="NZ_QGDT01000004.1"/>
</dbReference>
<comment type="caution">
    <text evidence="2">The sequence shown here is derived from an EMBL/GenBank/DDBJ whole genome shotgun (WGS) entry which is preliminary data.</text>
</comment>
<gene>
    <name evidence="2" type="ORF">CLV98_10419</name>
</gene>
<evidence type="ECO:0000259" key="1">
    <source>
        <dbReference type="Pfam" id="PF01408"/>
    </source>
</evidence>
<dbReference type="OrthoDB" id="1408251at2"/>
<dbReference type="SUPFAM" id="SSF51735">
    <property type="entry name" value="NAD(P)-binding Rossmann-fold domains"/>
    <property type="match status" value="1"/>
</dbReference>
<dbReference type="Gene3D" id="3.40.50.720">
    <property type="entry name" value="NAD(P)-binding Rossmann-like Domain"/>
    <property type="match status" value="1"/>
</dbReference>
<sequence length="307" mass="34096">MKTIKIGIIGMSPGNAHPYSWSAIVNGHFDGEEISRAGYPAVSAYLEANRDTIGLSGAQVTHIWTQDRAVSERIAMATNIATVVEKMEEMIGQVDAVLLARDDPENHKAMAQPFIEADVPIFIDKPLAYSTEDLKWFSEQNAQGKFIMSCSSMRYAGECRTARQELAGLGKLHLVTAVGKKDWKKYGVHLLEGLFGILDDPKASMVRHLGALDKEIVQLQLENGPDVTLHLYNQIGVTFQISLFGEQGWKLVDIRNSYAMFRDNLIEFIRSVEEGNPRLPFEKTAHIMEIIIAAHQSREQGGVAISL</sequence>
<protein>
    <submittedName>
        <fullName evidence="2">Putative dehydrogenase</fullName>
    </submittedName>
</protein>
<evidence type="ECO:0000313" key="2">
    <source>
        <dbReference type="EMBL" id="PWJ58162.1"/>
    </source>
</evidence>
<accession>A0A316AKZ1</accession>
<dbReference type="AlphaFoldDB" id="A0A316AKZ1"/>
<feature type="domain" description="Gfo/Idh/MocA-like oxidoreductase N-terminal" evidence="1">
    <location>
        <begin position="41"/>
        <end position="135"/>
    </location>
</feature>
<dbReference type="Pfam" id="PF01408">
    <property type="entry name" value="GFO_IDH_MocA"/>
    <property type="match status" value="1"/>
</dbReference>
<evidence type="ECO:0000313" key="3">
    <source>
        <dbReference type="Proteomes" id="UP000245880"/>
    </source>
</evidence>
<dbReference type="InterPro" id="IPR036291">
    <property type="entry name" value="NAD(P)-bd_dom_sf"/>
</dbReference>
<dbReference type="Proteomes" id="UP000245880">
    <property type="component" value="Unassembled WGS sequence"/>
</dbReference>